<reference evidence="2" key="2">
    <citation type="submission" date="2020-11" db="EMBL/GenBank/DDBJ databases">
        <authorList>
            <person name="Cecchin M."/>
            <person name="Marcolungo L."/>
            <person name="Rossato M."/>
            <person name="Girolomoni L."/>
            <person name="Cosentino E."/>
            <person name="Cuine S."/>
            <person name="Li-Beisson Y."/>
            <person name="Delledonne M."/>
            <person name="Ballottari M."/>
        </authorList>
    </citation>
    <scope>NUCLEOTIDE SEQUENCE</scope>
    <source>
        <strain evidence="2">211/11P</strain>
        <tissue evidence="2">Whole cell</tissue>
    </source>
</reference>
<accession>A0A9D4Z2W5</accession>
<gene>
    <name evidence="2" type="ORF">D9Q98_001249</name>
</gene>
<dbReference type="AlphaFoldDB" id="A0A9D4Z2W5"/>
<dbReference type="EMBL" id="SIDB01000001">
    <property type="protein sequence ID" value="KAI3438832.1"/>
    <property type="molecule type" value="Genomic_DNA"/>
</dbReference>
<evidence type="ECO:0000256" key="1">
    <source>
        <dbReference type="SAM" id="MobiDB-lite"/>
    </source>
</evidence>
<protein>
    <submittedName>
        <fullName evidence="2">Uncharacterized protein</fullName>
    </submittedName>
</protein>
<sequence>MQALGPIKGRLNIVRTGSDDRKEDPHLHPARASPKHSSFIARPASPQKRAAPLVANRVDLEAHEAHIHPPCPALDSDLTPTA</sequence>
<comment type="caution">
    <text evidence="2">The sequence shown here is derived from an EMBL/GenBank/DDBJ whole genome shotgun (WGS) entry which is preliminary data.</text>
</comment>
<dbReference type="OrthoDB" id="10539257at2759"/>
<feature type="compositionally biased region" description="Basic and acidic residues" evidence="1">
    <location>
        <begin position="17"/>
        <end position="27"/>
    </location>
</feature>
<name>A0A9D4Z2W5_CHLVU</name>
<dbReference type="Proteomes" id="UP001055712">
    <property type="component" value="Unassembled WGS sequence"/>
</dbReference>
<keyword evidence="3" id="KW-1185">Reference proteome</keyword>
<feature type="region of interest" description="Disordered" evidence="1">
    <location>
        <begin position="1"/>
        <end position="49"/>
    </location>
</feature>
<proteinExistence type="predicted"/>
<reference evidence="2" key="1">
    <citation type="journal article" date="2019" name="Plant J.">
        <title>Chlorella vulgaris genome assembly and annotation reveals the molecular basis for metabolic acclimation to high light conditions.</title>
        <authorList>
            <person name="Cecchin M."/>
            <person name="Marcolungo L."/>
            <person name="Rossato M."/>
            <person name="Girolomoni L."/>
            <person name="Cosentino E."/>
            <person name="Cuine S."/>
            <person name="Li-Beisson Y."/>
            <person name="Delledonne M."/>
            <person name="Ballottari M."/>
        </authorList>
    </citation>
    <scope>NUCLEOTIDE SEQUENCE</scope>
    <source>
        <strain evidence="2">211/11P</strain>
    </source>
</reference>
<organism evidence="2 3">
    <name type="scientific">Chlorella vulgaris</name>
    <name type="common">Green alga</name>
    <dbReference type="NCBI Taxonomy" id="3077"/>
    <lineage>
        <taxon>Eukaryota</taxon>
        <taxon>Viridiplantae</taxon>
        <taxon>Chlorophyta</taxon>
        <taxon>core chlorophytes</taxon>
        <taxon>Trebouxiophyceae</taxon>
        <taxon>Chlorellales</taxon>
        <taxon>Chlorellaceae</taxon>
        <taxon>Chlorella clade</taxon>
        <taxon>Chlorella</taxon>
    </lineage>
</organism>
<evidence type="ECO:0000313" key="2">
    <source>
        <dbReference type="EMBL" id="KAI3438832.1"/>
    </source>
</evidence>
<evidence type="ECO:0000313" key="3">
    <source>
        <dbReference type="Proteomes" id="UP001055712"/>
    </source>
</evidence>